<proteinExistence type="predicted"/>
<dbReference type="AlphaFoldDB" id="A0A5D3C5E2"/>
<dbReference type="PANTHER" id="PTHR11439:SF440">
    <property type="entry name" value="INTEGRASE CATALYTIC DOMAIN-CONTAINING PROTEIN"/>
    <property type="match status" value="1"/>
</dbReference>
<evidence type="ECO:0000313" key="3">
    <source>
        <dbReference type="Proteomes" id="UP000321393"/>
    </source>
</evidence>
<evidence type="ECO:0000313" key="4">
    <source>
        <dbReference type="Proteomes" id="UP000321947"/>
    </source>
</evidence>
<dbReference type="Proteomes" id="UP000321947">
    <property type="component" value="Unassembled WGS sequence"/>
</dbReference>
<dbReference type="EMBL" id="SSTD01013395">
    <property type="protein sequence ID" value="TYK06560.1"/>
    <property type="molecule type" value="Genomic_DNA"/>
</dbReference>
<dbReference type="PANTHER" id="PTHR11439">
    <property type="entry name" value="GAG-POL-RELATED RETROTRANSPOSON"/>
    <property type="match status" value="1"/>
</dbReference>
<sequence>MHAPRSAYFDAVYRILRYLKGNPRKGILFKRHDHLNVEVHTDADWAVKSNMRFLDVVQKQNLEQAHGICEVRRLLEELRFTQTMPMGIYCDNKVVISIAHYPINAQVLNLHKWPSKRQNTSIKKPKTRRSTLPFSIPSCKDKVHVPLLQIADESLLFGYDGKPLINIEERKTAEMASRLSCKTEKLPIMYLGLPLRSDQKVPHFGNSS</sequence>
<accession>A0A5D3C5E2</accession>
<organism evidence="2 4">
    <name type="scientific">Cucumis melo var. makuwa</name>
    <name type="common">Oriental melon</name>
    <dbReference type="NCBI Taxonomy" id="1194695"/>
    <lineage>
        <taxon>Eukaryota</taxon>
        <taxon>Viridiplantae</taxon>
        <taxon>Streptophyta</taxon>
        <taxon>Embryophyta</taxon>
        <taxon>Tracheophyta</taxon>
        <taxon>Spermatophyta</taxon>
        <taxon>Magnoliopsida</taxon>
        <taxon>eudicotyledons</taxon>
        <taxon>Gunneridae</taxon>
        <taxon>Pentapetalae</taxon>
        <taxon>rosids</taxon>
        <taxon>fabids</taxon>
        <taxon>Cucurbitales</taxon>
        <taxon>Cucurbitaceae</taxon>
        <taxon>Benincaseae</taxon>
        <taxon>Cucumis</taxon>
    </lineage>
</organism>
<comment type="caution">
    <text evidence="2">The sequence shown here is derived from an EMBL/GenBank/DDBJ whole genome shotgun (WGS) entry which is preliminary data.</text>
</comment>
<name>A0A5D3C5E2_CUCMM</name>
<gene>
    <name evidence="2" type="ORF">E5676_scaffold453G00180</name>
    <name evidence="1" type="ORF">E6C27_scaffold86G001880</name>
</gene>
<evidence type="ECO:0000313" key="2">
    <source>
        <dbReference type="EMBL" id="TYK06560.1"/>
    </source>
</evidence>
<dbReference type="EMBL" id="SSTE01019085">
    <property type="protein sequence ID" value="KAA0037085.1"/>
    <property type="molecule type" value="Genomic_DNA"/>
</dbReference>
<evidence type="ECO:0000313" key="1">
    <source>
        <dbReference type="EMBL" id="KAA0037085.1"/>
    </source>
</evidence>
<reference evidence="3 4" key="1">
    <citation type="submission" date="2019-08" db="EMBL/GenBank/DDBJ databases">
        <title>Draft genome sequences of two oriental melons (Cucumis melo L. var makuwa).</title>
        <authorList>
            <person name="Kwon S.-Y."/>
        </authorList>
    </citation>
    <scope>NUCLEOTIDE SEQUENCE [LARGE SCALE GENOMIC DNA]</scope>
    <source>
        <strain evidence="4">cv. Chang Bougi</strain>
        <strain evidence="3">cv. SW 3</strain>
        <tissue evidence="2">Leaf</tissue>
    </source>
</reference>
<protein>
    <submittedName>
        <fullName evidence="1 2">Mitochondrial protein</fullName>
    </submittedName>
</protein>
<dbReference type="Proteomes" id="UP000321393">
    <property type="component" value="Unassembled WGS sequence"/>
</dbReference>